<dbReference type="RefSeq" id="WP_071016004.1">
    <property type="nucleotide sequence ID" value="NZ_CP017754.1"/>
</dbReference>
<dbReference type="PANTHER" id="PTHR36121:SF1">
    <property type="entry name" value="PROTEIN SXY"/>
    <property type="match status" value="1"/>
</dbReference>
<evidence type="ECO:0000259" key="1">
    <source>
        <dbReference type="Pfam" id="PF04993"/>
    </source>
</evidence>
<reference evidence="2 3" key="1">
    <citation type="submission" date="2016-10" db="EMBL/GenBank/DDBJ databases">
        <title>Complete genome sequences of three Cupriavidus strains isolated from various Malaysian environments.</title>
        <authorList>
            <person name="Abdullah A.A.-A."/>
            <person name="Shafie N.A.H."/>
            <person name="Lau N.S."/>
        </authorList>
    </citation>
    <scope>NUCLEOTIDE SEQUENCE [LARGE SCALE GENOMIC DNA]</scope>
    <source>
        <strain evidence="2 3">USMAA1020</strain>
    </source>
</reference>
<proteinExistence type="predicted"/>
<accession>A0ABN4TKN0</accession>
<dbReference type="Proteomes" id="UP000177515">
    <property type="component" value="Chromosome 1"/>
</dbReference>
<evidence type="ECO:0000313" key="3">
    <source>
        <dbReference type="Proteomes" id="UP000177515"/>
    </source>
</evidence>
<sequence length="119" mass="13181">MRRPDPFVEHLLDLMAPLAARVGPLSARRMFGGHGLFYDGLMFALVAGGRCYLKADDETAPRFAAAGSEPFRYQTAAREVALRHYLSLPPACLDSAAEMTPWARMAVEAALRMENAKRR</sequence>
<dbReference type="SUPFAM" id="SSF159894">
    <property type="entry name" value="YgaC/TfoX-N like"/>
    <property type="match status" value="1"/>
</dbReference>
<dbReference type="InterPro" id="IPR047525">
    <property type="entry name" value="TfoX-like"/>
</dbReference>
<dbReference type="EMBL" id="CP017754">
    <property type="protein sequence ID" value="AOZ07918.1"/>
    <property type="molecule type" value="Genomic_DNA"/>
</dbReference>
<organism evidence="2 3">
    <name type="scientific">Cupriavidus malaysiensis</name>
    <dbReference type="NCBI Taxonomy" id="367825"/>
    <lineage>
        <taxon>Bacteria</taxon>
        <taxon>Pseudomonadati</taxon>
        <taxon>Pseudomonadota</taxon>
        <taxon>Betaproteobacteria</taxon>
        <taxon>Burkholderiales</taxon>
        <taxon>Burkholderiaceae</taxon>
        <taxon>Cupriavidus</taxon>
    </lineage>
</organism>
<gene>
    <name evidence="2" type="ORF">BKK80_02945</name>
</gene>
<keyword evidence="3" id="KW-1185">Reference proteome</keyword>
<name>A0ABN4TKN0_9BURK</name>
<dbReference type="Pfam" id="PF04993">
    <property type="entry name" value="TfoX_N"/>
    <property type="match status" value="1"/>
</dbReference>
<protein>
    <submittedName>
        <fullName evidence="2">Competence protein</fullName>
    </submittedName>
</protein>
<evidence type="ECO:0000313" key="2">
    <source>
        <dbReference type="EMBL" id="AOZ07918.1"/>
    </source>
</evidence>
<dbReference type="PANTHER" id="PTHR36121">
    <property type="entry name" value="PROTEIN SXY"/>
    <property type="match status" value="1"/>
</dbReference>
<dbReference type="Gene3D" id="3.30.1460.30">
    <property type="entry name" value="YgaC/TfoX-N like chaperone"/>
    <property type="match status" value="1"/>
</dbReference>
<feature type="domain" description="TfoX N-terminal" evidence="1">
    <location>
        <begin position="20"/>
        <end position="110"/>
    </location>
</feature>
<dbReference type="InterPro" id="IPR007076">
    <property type="entry name" value="TfoX_N"/>
</dbReference>